<reference evidence="2 3" key="1">
    <citation type="submission" date="2019-02" db="EMBL/GenBank/DDBJ databases">
        <title>Genomic Encyclopedia of Type Strains, Phase IV (KMG-IV): sequencing the most valuable type-strain genomes for metagenomic binning, comparative biology and taxonomic classification.</title>
        <authorList>
            <person name="Goeker M."/>
        </authorList>
    </citation>
    <scope>NUCLEOTIDE SEQUENCE [LARGE SCALE GENOMIC DNA]</scope>
    <source>
        <strain evidence="2 3">DSM 19570</strain>
    </source>
</reference>
<dbReference type="Proteomes" id="UP000293671">
    <property type="component" value="Unassembled WGS sequence"/>
</dbReference>
<keyword evidence="3" id="KW-1185">Reference proteome</keyword>
<evidence type="ECO:0000259" key="1">
    <source>
        <dbReference type="Pfam" id="PF12680"/>
    </source>
</evidence>
<dbReference type="Pfam" id="PF12680">
    <property type="entry name" value="SnoaL_2"/>
    <property type="match status" value="1"/>
</dbReference>
<organism evidence="2 3">
    <name type="scientific">Rivibacter subsaxonicus</name>
    <dbReference type="NCBI Taxonomy" id="457575"/>
    <lineage>
        <taxon>Bacteria</taxon>
        <taxon>Pseudomonadati</taxon>
        <taxon>Pseudomonadota</taxon>
        <taxon>Betaproteobacteria</taxon>
        <taxon>Burkholderiales</taxon>
        <taxon>Rivibacter</taxon>
    </lineage>
</organism>
<comment type="caution">
    <text evidence="2">The sequence shown here is derived from an EMBL/GenBank/DDBJ whole genome shotgun (WGS) entry which is preliminary data.</text>
</comment>
<dbReference type="InterPro" id="IPR032710">
    <property type="entry name" value="NTF2-like_dom_sf"/>
</dbReference>
<name>A0A4Q7VXG1_9BURK</name>
<feature type="domain" description="SnoaL-like" evidence="1">
    <location>
        <begin position="7"/>
        <end position="113"/>
    </location>
</feature>
<evidence type="ECO:0000313" key="3">
    <source>
        <dbReference type="Proteomes" id="UP000293671"/>
    </source>
</evidence>
<gene>
    <name evidence="2" type="ORF">EV670_1964</name>
</gene>
<evidence type="ECO:0000313" key="2">
    <source>
        <dbReference type="EMBL" id="RZU01248.1"/>
    </source>
</evidence>
<accession>A0A4Q7VXG1</accession>
<protein>
    <submittedName>
        <fullName evidence="2">SnoaL-like protein</fullName>
    </submittedName>
</protein>
<dbReference type="SUPFAM" id="SSF54427">
    <property type="entry name" value="NTF2-like"/>
    <property type="match status" value="1"/>
</dbReference>
<proteinExistence type="predicted"/>
<dbReference type="InterPro" id="IPR037401">
    <property type="entry name" value="SnoaL-like"/>
</dbReference>
<dbReference type="EMBL" id="SHKP01000005">
    <property type="protein sequence ID" value="RZU01248.1"/>
    <property type="molecule type" value="Genomic_DNA"/>
</dbReference>
<dbReference type="Gene3D" id="3.10.450.50">
    <property type="match status" value="1"/>
</dbReference>
<sequence length="160" mass="18200">MDNAALIRRFYGAFAALDADTMKACYTADARFDDEAFSLRGADEIGAMWRMLCEATQARGKDVWQLEFGAIEADRNRGSAHWEARYRFGADGRIVLNRIDAAFEFRDGLIAVHHDRFDFWRWSRQALGTPGALLGWTPWLRAKVRGQAAARLQAWQAKRG</sequence>
<dbReference type="OrthoDB" id="391735at2"/>
<dbReference type="AlphaFoldDB" id="A0A4Q7VXG1"/>
<dbReference type="RefSeq" id="WP_130431649.1">
    <property type="nucleotide sequence ID" value="NZ_SHKP01000005.1"/>
</dbReference>